<dbReference type="EMBL" id="QOVG01000002">
    <property type="protein sequence ID" value="NDK37894.1"/>
    <property type="molecule type" value="Genomic_DNA"/>
</dbReference>
<reference evidence="4 5" key="1">
    <citation type="submission" date="2018-07" db="EMBL/GenBank/DDBJ databases">
        <title>Whole genome Sequencing of Pseudoxanthomonas gei KCTC 32298 (T).</title>
        <authorList>
            <person name="Kumar S."/>
            <person name="Bansal K."/>
            <person name="Kaur A."/>
            <person name="Patil P."/>
            <person name="Sharma S."/>
            <person name="Patil P.B."/>
        </authorList>
    </citation>
    <scope>NUCLEOTIDE SEQUENCE [LARGE SCALE GENOMIC DNA]</scope>
    <source>
        <strain evidence="4 5">KCTC 32298</strain>
    </source>
</reference>
<evidence type="ECO:0000256" key="3">
    <source>
        <dbReference type="SAM" id="MobiDB-lite"/>
    </source>
</evidence>
<dbReference type="PANTHER" id="PTHR43037:SF1">
    <property type="entry name" value="BLL1128 PROTEIN"/>
    <property type="match status" value="1"/>
</dbReference>
<evidence type="ECO:0000256" key="2">
    <source>
        <dbReference type="ARBA" id="ARBA00022801"/>
    </source>
</evidence>
<dbReference type="InterPro" id="IPR029058">
    <property type="entry name" value="AB_hydrolase_fold"/>
</dbReference>
<dbReference type="InterPro" id="IPR010126">
    <property type="entry name" value="Esterase_phb"/>
</dbReference>
<sequence>MPLLSKLLARLPSPRRGASPAGQGDLESSISKTINDALAAAGLLRAPLPAAAPAQPTPGPAPATRPVAKLALLAPEPVVQPRPDTPRKRALSPGSFVEHDFSNEAGTRRYKLYIPAGYDAEATPGYPLLVMLHGCTQSPDDFAAGTRMNALADEHGFLVAYPAQSPNANGSKCWNWFRPGDQGREAGEPALLAGLTRQLIQQHAVDPRRVYVAGLSAGAAMAVILGTTHPELYAAVGAHSGLPYRAARDVPSAFAAMGGTHALREVAAETDANARQGKRPPAPVVPLIVFHGDADHTVAPANGEALVKQATGAASELLPESQRKAVAANGRNYTHSVYTTSLGEPLVEYWQVHGGGHAWFGGSSDGSYTDPRGPDASAEMVRFFLKVKQQHAPSAQ</sequence>
<evidence type="ECO:0000313" key="4">
    <source>
        <dbReference type="EMBL" id="NDK37894.1"/>
    </source>
</evidence>
<gene>
    <name evidence="4" type="ORF">DT603_03455</name>
</gene>
<keyword evidence="1" id="KW-0732">Signal</keyword>
<name>A0ABX0A8P0_9GAMM</name>
<dbReference type="SUPFAM" id="SSF53474">
    <property type="entry name" value="alpha/beta-Hydrolases"/>
    <property type="match status" value="1"/>
</dbReference>
<dbReference type="Gene3D" id="3.40.50.1820">
    <property type="entry name" value="alpha/beta hydrolase"/>
    <property type="match status" value="1"/>
</dbReference>
<evidence type="ECO:0000313" key="5">
    <source>
        <dbReference type="Proteomes" id="UP001429354"/>
    </source>
</evidence>
<evidence type="ECO:0000256" key="1">
    <source>
        <dbReference type="ARBA" id="ARBA00022729"/>
    </source>
</evidence>
<keyword evidence="5" id="KW-1185">Reference proteome</keyword>
<feature type="region of interest" description="Disordered" evidence="3">
    <location>
        <begin position="1"/>
        <end position="29"/>
    </location>
</feature>
<dbReference type="Pfam" id="PF10503">
    <property type="entry name" value="Esterase_PHB"/>
    <property type="match status" value="1"/>
</dbReference>
<organism evidence="4 5">
    <name type="scientific">Pseudoxanthomonas gei</name>
    <dbReference type="NCBI Taxonomy" id="1383030"/>
    <lineage>
        <taxon>Bacteria</taxon>
        <taxon>Pseudomonadati</taxon>
        <taxon>Pseudomonadota</taxon>
        <taxon>Gammaproteobacteria</taxon>
        <taxon>Lysobacterales</taxon>
        <taxon>Lysobacteraceae</taxon>
        <taxon>Pseudoxanthomonas</taxon>
    </lineage>
</organism>
<comment type="caution">
    <text evidence="4">The sequence shown here is derived from an EMBL/GenBank/DDBJ whole genome shotgun (WGS) entry which is preliminary data.</text>
</comment>
<dbReference type="PANTHER" id="PTHR43037">
    <property type="entry name" value="UNNAMED PRODUCT-RELATED"/>
    <property type="match status" value="1"/>
</dbReference>
<keyword evidence="2" id="KW-0378">Hydrolase</keyword>
<protein>
    <submittedName>
        <fullName evidence="4">Esterase</fullName>
    </submittedName>
</protein>
<dbReference type="Proteomes" id="UP001429354">
    <property type="component" value="Unassembled WGS sequence"/>
</dbReference>
<proteinExistence type="predicted"/>
<dbReference type="RefSeq" id="WP_162348465.1">
    <property type="nucleotide sequence ID" value="NZ_QOVG01000002.1"/>
</dbReference>
<accession>A0ABX0A8P0</accession>
<dbReference type="NCBIfam" id="TIGR01840">
    <property type="entry name" value="esterase_phb"/>
    <property type="match status" value="1"/>
</dbReference>
<dbReference type="InterPro" id="IPR050955">
    <property type="entry name" value="Plant_Biomass_Hydrol_Est"/>
</dbReference>